<dbReference type="Pfam" id="PF14200">
    <property type="entry name" value="RicinB_lectin_2"/>
    <property type="match status" value="1"/>
</dbReference>
<reference evidence="2" key="1">
    <citation type="submission" date="2022-06" db="EMBL/GenBank/DDBJ databases">
        <title>Genomic Encyclopedia of Archaeal and Bacterial Type Strains, Phase II (KMG-II): from individual species to whole genera.</title>
        <authorList>
            <person name="Goeker M."/>
        </authorList>
    </citation>
    <scope>NUCLEOTIDE SEQUENCE</scope>
    <source>
        <strain evidence="2">DSM 43935</strain>
    </source>
</reference>
<dbReference type="InterPro" id="IPR035992">
    <property type="entry name" value="Ricin_B-like_lectins"/>
</dbReference>
<dbReference type="EMBL" id="JAMTCK010000010">
    <property type="protein sequence ID" value="MCP2167438.1"/>
    <property type="molecule type" value="Genomic_DNA"/>
</dbReference>
<evidence type="ECO:0000313" key="3">
    <source>
        <dbReference type="Proteomes" id="UP001206128"/>
    </source>
</evidence>
<proteinExistence type="predicted"/>
<protein>
    <recommendedName>
        <fullName evidence="1">Ricin B lectin domain-containing protein</fullName>
    </recommendedName>
</protein>
<organism evidence="2 3">
    <name type="scientific">Goodfellowiella coeruleoviolacea</name>
    <dbReference type="NCBI Taxonomy" id="334858"/>
    <lineage>
        <taxon>Bacteria</taxon>
        <taxon>Bacillati</taxon>
        <taxon>Actinomycetota</taxon>
        <taxon>Actinomycetes</taxon>
        <taxon>Pseudonocardiales</taxon>
        <taxon>Pseudonocardiaceae</taxon>
        <taxon>Goodfellowiella</taxon>
    </lineage>
</organism>
<dbReference type="Gene3D" id="2.80.10.50">
    <property type="match status" value="1"/>
</dbReference>
<dbReference type="Proteomes" id="UP001206128">
    <property type="component" value="Unassembled WGS sequence"/>
</dbReference>
<evidence type="ECO:0000259" key="1">
    <source>
        <dbReference type="Pfam" id="PF14200"/>
    </source>
</evidence>
<dbReference type="CDD" id="cd00161">
    <property type="entry name" value="beta-trefoil_Ricin-like"/>
    <property type="match status" value="1"/>
</dbReference>
<comment type="caution">
    <text evidence="2">The sequence shown here is derived from an EMBL/GenBank/DDBJ whole genome shotgun (WGS) entry which is preliminary data.</text>
</comment>
<name>A0AAE3KMC7_9PSEU</name>
<accession>A0AAE3KMC7</accession>
<feature type="domain" description="Ricin B lectin" evidence="1">
    <location>
        <begin position="7"/>
        <end position="55"/>
    </location>
</feature>
<evidence type="ECO:0000313" key="2">
    <source>
        <dbReference type="EMBL" id="MCP2167438.1"/>
    </source>
</evidence>
<dbReference type="SUPFAM" id="SSF50370">
    <property type="entry name" value="Ricin B-like lectins"/>
    <property type="match status" value="1"/>
</dbReference>
<sequence length="66" mass="7362">MVVDQDDGDDVYEIQNVKRGKVMEVVGAQMTDGVMVVQRASVGAHHQQWNLIRVNPGAAAPRVYRR</sequence>
<keyword evidence="3" id="KW-1185">Reference proteome</keyword>
<dbReference type="AlphaFoldDB" id="A0AAE3KMC7"/>
<gene>
    <name evidence="2" type="ORF">LX83_004311</name>
</gene>
<dbReference type="InterPro" id="IPR000772">
    <property type="entry name" value="Ricin_B_lectin"/>
</dbReference>